<evidence type="ECO:0000259" key="3">
    <source>
        <dbReference type="Pfam" id="PF03413"/>
    </source>
</evidence>
<reference evidence="5 6" key="1">
    <citation type="submission" date="2024-09" db="EMBL/GenBank/DDBJ databases">
        <title>The Natural Products Discovery Center: Release of the First 8490 Sequenced Strains for Exploring Actinobacteria Biosynthetic Diversity.</title>
        <authorList>
            <person name="Kalkreuter E."/>
            <person name="Kautsar S.A."/>
            <person name="Yang D."/>
            <person name="Bader C.D."/>
            <person name="Teijaro C.N."/>
            <person name="Fluegel L."/>
            <person name="Davis C.M."/>
            <person name="Simpson J.R."/>
            <person name="Lauterbach L."/>
            <person name="Steele A.D."/>
            <person name="Gui C."/>
            <person name="Meng S."/>
            <person name="Li G."/>
            <person name="Viehrig K."/>
            <person name="Ye F."/>
            <person name="Su P."/>
            <person name="Kiefer A.F."/>
            <person name="Nichols A."/>
            <person name="Cepeda A.J."/>
            <person name="Yan W."/>
            <person name="Fan B."/>
            <person name="Jiang Y."/>
            <person name="Adhikari A."/>
            <person name="Zheng C.-J."/>
            <person name="Schuster L."/>
            <person name="Cowan T.M."/>
            <person name="Smanski M.J."/>
            <person name="Chevrette M.G."/>
            <person name="De Carvalho L.P.S."/>
            <person name="Shen B."/>
        </authorList>
    </citation>
    <scope>NUCLEOTIDE SEQUENCE [LARGE SCALE GENOMIC DNA]</scope>
    <source>
        <strain evidence="5 6">NPDC058348</strain>
    </source>
</reference>
<accession>A0ABW6FNA9</accession>
<evidence type="ECO:0000313" key="6">
    <source>
        <dbReference type="Proteomes" id="UP001598448"/>
    </source>
</evidence>
<dbReference type="Proteomes" id="UP001598448">
    <property type="component" value="Unassembled WGS sequence"/>
</dbReference>
<feature type="chain" id="PRO_5046401743" evidence="2">
    <location>
        <begin position="24"/>
        <end position="188"/>
    </location>
</feature>
<evidence type="ECO:0000259" key="4">
    <source>
        <dbReference type="Pfam" id="PF13670"/>
    </source>
</evidence>
<feature type="compositionally biased region" description="Acidic residues" evidence="1">
    <location>
        <begin position="165"/>
        <end position="188"/>
    </location>
</feature>
<protein>
    <submittedName>
        <fullName evidence="5">PepSY domain-containing protein</fullName>
    </submittedName>
</protein>
<name>A0ABW6FNA9_9ACTN</name>
<evidence type="ECO:0000313" key="5">
    <source>
        <dbReference type="EMBL" id="MFD5101183.1"/>
    </source>
</evidence>
<feature type="region of interest" description="Disordered" evidence="1">
    <location>
        <begin position="88"/>
        <end position="188"/>
    </location>
</feature>
<dbReference type="Pfam" id="PF03413">
    <property type="entry name" value="PepSY"/>
    <property type="match status" value="1"/>
</dbReference>
<dbReference type="InterPro" id="IPR025711">
    <property type="entry name" value="PepSY"/>
</dbReference>
<feature type="compositionally biased region" description="Basic and acidic residues" evidence="1">
    <location>
        <begin position="139"/>
        <end position="152"/>
    </location>
</feature>
<sequence length="188" mass="19497">MKRKIVIATAVTALLIGGGTATAFATSDDDAKPATSAITLDEATTAAVKAAPGTVTGAELDDDEPTWEVDVYGKDAKWHDVDVDAATAKVTGEHAQDDEDDRAPKSTKVTMSEAAKAALEAQPGTLTSIDLDDDGGWEAEVRSKDGKEHELTVDGTTAKATPDKDDADGSDDADDSDRADDADDNDSD</sequence>
<dbReference type="EMBL" id="JBHXIJ010000143">
    <property type="protein sequence ID" value="MFD5101183.1"/>
    <property type="molecule type" value="Genomic_DNA"/>
</dbReference>
<dbReference type="Gene3D" id="3.10.450.40">
    <property type="match status" value="2"/>
</dbReference>
<organism evidence="5 6">
    <name type="scientific">Streptomyces albidochromogenes</name>
    <dbReference type="NCBI Taxonomy" id="329524"/>
    <lineage>
        <taxon>Bacteria</taxon>
        <taxon>Bacillati</taxon>
        <taxon>Actinomycetota</taxon>
        <taxon>Actinomycetes</taxon>
        <taxon>Kitasatosporales</taxon>
        <taxon>Streptomycetaceae</taxon>
        <taxon>Streptomyces</taxon>
    </lineage>
</organism>
<keyword evidence="2" id="KW-0732">Signal</keyword>
<evidence type="ECO:0000256" key="2">
    <source>
        <dbReference type="SAM" id="SignalP"/>
    </source>
</evidence>
<feature type="domain" description="PepSY" evidence="3">
    <location>
        <begin position="37"/>
        <end position="93"/>
    </location>
</feature>
<dbReference type="RefSeq" id="WP_386716156.1">
    <property type="nucleotide sequence ID" value="NZ_JBHXIJ010000143.1"/>
</dbReference>
<feature type="signal peptide" evidence="2">
    <location>
        <begin position="1"/>
        <end position="23"/>
    </location>
</feature>
<gene>
    <name evidence="5" type="ORF">ACFWJN_19790</name>
</gene>
<proteinExistence type="predicted"/>
<comment type="caution">
    <text evidence="5">The sequence shown here is derived from an EMBL/GenBank/DDBJ whole genome shotgun (WGS) entry which is preliminary data.</text>
</comment>
<feature type="domain" description="PepSY" evidence="4">
    <location>
        <begin position="98"/>
        <end position="160"/>
    </location>
</feature>
<keyword evidence="6" id="KW-1185">Reference proteome</keyword>
<evidence type="ECO:0000256" key="1">
    <source>
        <dbReference type="SAM" id="MobiDB-lite"/>
    </source>
</evidence>
<dbReference type="Pfam" id="PF13670">
    <property type="entry name" value="PepSY_2"/>
    <property type="match status" value="1"/>
</dbReference>